<name>A0ABV4NTG0_9GAMM</name>
<evidence type="ECO:0008006" key="4">
    <source>
        <dbReference type="Google" id="ProtNLM"/>
    </source>
</evidence>
<keyword evidence="1" id="KW-0812">Transmembrane</keyword>
<dbReference type="Proteomes" id="UP001569414">
    <property type="component" value="Unassembled WGS sequence"/>
</dbReference>
<feature type="transmembrane region" description="Helical" evidence="1">
    <location>
        <begin position="12"/>
        <end position="34"/>
    </location>
</feature>
<keyword evidence="1" id="KW-0472">Membrane</keyword>
<sequence length="145" mass="16481">MKVVQTRVQGLIYRLDNLVLSLIGICLVSIAMVFFGKDIPQNYIKFYVTGLFIIPIGVTVWLAVFNSGKSKVEEYSFSVTEDAIVFRSLSGSDYMPISEYKDYVVKGWWPMTICIIGSESSIKFSQSVFSAKQINQIKNELDRLR</sequence>
<feature type="transmembrane region" description="Helical" evidence="1">
    <location>
        <begin position="46"/>
        <end position="65"/>
    </location>
</feature>
<keyword evidence="1" id="KW-1133">Transmembrane helix</keyword>
<evidence type="ECO:0000256" key="1">
    <source>
        <dbReference type="SAM" id="Phobius"/>
    </source>
</evidence>
<keyword evidence="3" id="KW-1185">Reference proteome</keyword>
<organism evidence="2 3">
    <name type="scientific">Microbulbifer echini</name>
    <dbReference type="NCBI Taxonomy" id="1529067"/>
    <lineage>
        <taxon>Bacteria</taxon>
        <taxon>Pseudomonadati</taxon>
        <taxon>Pseudomonadota</taxon>
        <taxon>Gammaproteobacteria</taxon>
        <taxon>Cellvibrionales</taxon>
        <taxon>Microbulbiferaceae</taxon>
        <taxon>Microbulbifer</taxon>
    </lineage>
</organism>
<comment type="caution">
    <text evidence="2">The sequence shown here is derived from an EMBL/GenBank/DDBJ whole genome shotgun (WGS) entry which is preliminary data.</text>
</comment>
<dbReference type="EMBL" id="JBGMEL010000027">
    <property type="protein sequence ID" value="MFA0792479.1"/>
    <property type="molecule type" value="Genomic_DNA"/>
</dbReference>
<evidence type="ECO:0000313" key="3">
    <source>
        <dbReference type="Proteomes" id="UP001569414"/>
    </source>
</evidence>
<dbReference type="RefSeq" id="WP_371844864.1">
    <property type="nucleotide sequence ID" value="NZ_JBGMEL010000027.1"/>
</dbReference>
<gene>
    <name evidence="2" type="ORF">ACCI51_18225</name>
</gene>
<accession>A0ABV4NTG0</accession>
<evidence type="ECO:0000313" key="2">
    <source>
        <dbReference type="EMBL" id="MFA0792479.1"/>
    </source>
</evidence>
<reference evidence="2 3" key="1">
    <citation type="submission" date="2024-08" db="EMBL/GenBank/DDBJ databases">
        <authorList>
            <person name="Ishaq N."/>
        </authorList>
    </citation>
    <scope>NUCLEOTIDE SEQUENCE [LARGE SCALE GENOMIC DNA]</scope>
    <source>
        <strain evidence="2 3">JCM 30400</strain>
    </source>
</reference>
<protein>
    <recommendedName>
        <fullName evidence="4">YcxB-like protein</fullName>
    </recommendedName>
</protein>
<proteinExistence type="predicted"/>